<dbReference type="AlphaFoldDB" id="A0A6H5H9I5"/>
<sequence>MSDNVVNNGPTSTRHLANASAIIISRPHFRDDPWRHLVPLFSIPGAASRVGRSTKQ</sequence>
<evidence type="ECO:0000313" key="1">
    <source>
        <dbReference type="EMBL" id="CAB0012336.1"/>
    </source>
</evidence>
<evidence type="ECO:0000313" key="2">
    <source>
        <dbReference type="Proteomes" id="UP000479000"/>
    </source>
</evidence>
<reference evidence="1 2" key="1">
    <citation type="submission" date="2020-02" db="EMBL/GenBank/DDBJ databases">
        <authorList>
            <person name="Ferguson B K."/>
        </authorList>
    </citation>
    <scope>NUCLEOTIDE SEQUENCE [LARGE SCALE GENOMIC DNA]</scope>
</reference>
<feature type="non-terminal residue" evidence="1">
    <location>
        <position position="56"/>
    </location>
</feature>
<accession>A0A6H5H9I5</accession>
<protein>
    <submittedName>
        <fullName evidence="1">Uncharacterized protein</fullName>
    </submittedName>
</protein>
<gene>
    <name evidence="1" type="ORF">NTEN_LOCUS17085</name>
</gene>
<organism evidence="1 2">
    <name type="scientific">Nesidiocoris tenuis</name>
    <dbReference type="NCBI Taxonomy" id="355587"/>
    <lineage>
        <taxon>Eukaryota</taxon>
        <taxon>Metazoa</taxon>
        <taxon>Ecdysozoa</taxon>
        <taxon>Arthropoda</taxon>
        <taxon>Hexapoda</taxon>
        <taxon>Insecta</taxon>
        <taxon>Pterygota</taxon>
        <taxon>Neoptera</taxon>
        <taxon>Paraneoptera</taxon>
        <taxon>Hemiptera</taxon>
        <taxon>Heteroptera</taxon>
        <taxon>Panheteroptera</taxon>
        <taxon>Cimicomorpha</taxon>
        <taxon>Miridae</taxon>
        <taxon>Dicyphina</taxon>
        <taxon>Nesidiocoris</taxon>
    </lineage>
</organism>
<name>A0A6H5H9I5_9HEMI</name>
<proteinExistence type="predicted"/>
<dbReference type="Proteomes" id="UP000479000">
    <property type="component" value="Unassembled WGS sequence"/>
</dbReference>
<keyword evidence="2" id="KW-1185">Reference proteome</keyword>
<dbReference type="EMBL" id="CADCXU010025296">
    <property type="protein sequence ID" value="CAB0012336.1"/>
    <property type="molecule type" value="Genomic_DNA"/>
</dbReference>